<feature type="domain" description="DUF7918" evidence="2">
    <location>
        <begin position="28"/>
        <end position="234"/>
    </location>
</feature>
<dbReference type="Proteomes" id="UP000814176">
    <property type="component" value="Unassembled WGS sequence"/>
</dbReference>
<dbReference type="PANTHER" id="PTHR36223">
    <property type="entry name" value="BETA-LACTAMASE-TYPE TRANSPEPTIDASE FOLD DOMAIN CONTAINING PROTEIN"/>
    <property type="match status" value="1"/>
</dbReference>
<comment type="caution">
    <text evidence="3">The sequence shown here is derived from an EMBL/GenBank/DDBJ whole genome shotgun (WGS) entry which is preliminary data.</text>
</comment>
<evidence type="ECO:0000259" key="2">
    <source>
        <dbReference type="Pfam" id="PF25534"/>
    </source>
</evidence>
<evidence type="ECO:0000313" key="4">
    <source>
        <dbReference type="Proteomes" id="UP000814176"/>
    </source>
</evidence>
<proteinExistence type="predicted"/>
<dbReference type="GeneID" id="72009788"/>
<dbReference type="RefSeq" id="XP_047775981.1">
    <property type="nucleotide sequence ID" value="XM_047929056.1"/>
</dbReference>
<organism evidence="3 4">
    <name type="scientific">Rhodofomes roseus</name>
    <dbReference type="NCBI Taxonomy" id="34475"/>
    <lineage>
        <taxon>Eukaryota</taxon>
        <taxon>Fungi</taxon>
        <taxon>Dikarya</taxon>
        <taxon>Basidiomycota</taxon>
        <taxon>Agaricomycotina</taxon>
        <taxon>Agaricomycetes</taxon>
        <taxon>Polyporales</taxon>
        <taxon>Rhodofomes</taxon>
    </lineage>
</organism>
<dbReference type="InterPro" id="IPR057678">
    <property type="entry name" value="DUF7918"/>
</dbReference>
<dbReference type="Pfam" id="PF25534">
    <property type="entry name" value="DUF7918"/>
    <property type="match status" value="1"/>
</dbReference>
<dbReference type="PANTHER" id="PTHR36223:SF1">
    <property type="entry name" value="TRANSCRIPTION ELONGATION FACTOR EAF N-TERMINAL DOMAIN-CONTAINING PROTEIN"/>
    <property type="match status" value="1"/>
</dbReference>
<sequence length="411" mass="44824">MRFSSDGPVFLSDGTARARLAADYDCAIYVECDGTQIHEHRINQGAGNTMSCFIQSETGKEFRLRCNNRTGWWLSIQCSFDGRTITQQCGCPPQQDSPAFQVGAGPNTIKPFKFAQVMLPGVGMQWMVPDTHNLGLIELKVWRCRRGDDAPSVPQHLIQSHISSIEVAEFEHNVLVAQQDKAAMHCTVLGGSEPVIGNLPVASLPLDSPEHPFAVFRFHYRPIEILQSIGVIQRRQPEAPLAPRPVRLNQGHGVQGQWTPYMPPPSRSSNGSGFQPRLLQYIRPASIPRPSSISSASSIASAGSYLPVAPAPSRAGSIYAPSAAGSFALRPPSSITSGSAGLIDKEDNDDSASVHSLKTEMEFIAYQVDEMYDGMQDMKKQLDRIEEKLSRLLDRPSSAAAGDDQPTKPDA</sequence>
<feature type="region of interest" description="Disordered" evidence="1">
    <location>
        <begin position="387"/>
        <end position="411"/>
    </location>
</feature>
<gene>
    <name evidence="3" type="ORF">C8Q71DRAFT_909680</name>
</gene>
<evidence type="ECO:0000313" key="3">
    <source>
        <dbReference type="EMBL" id="KAH9833215.1"/>
    </source>
</evidence>
<reference evidence="3 4" key="1">
    <citation type="journal article" date="2021" name="Environ. Microbiol.">
        <title>Gene family expansions and transcriptome signatures uncover fungal adaptations to wood decay.</title>
        <authorList>
            <person name="Hage H."/>
            <person name="Miyauchi S."/>
            <person name="Viragh M."/>
            <person name="Drula E."/>
            <person name="Min B."/>
            <person name="Chaduli D."/>
            <person name="Navarro D."/>
            <person name="Favel A."/>
            <person name="Norest M."/>
            <person name="Lesage-Meessen L."/>
            <person name="Balint B."/>
            <person name="Merenyi Z."/>
            <person name="de Eugenio L."/>
            <person name="Morin E."/>
            <person name="Martinez A.T."/>
            <person name="Baldrian P."/>
            <person name="Stursova M."/>
            <person name="Martinez M.J."/>
            <person name="Novotny C."/>
            <person name="Magnuson J.K."/>
            <person name="Spatafora J.W."/>
            <person name="Maurice S."/>
            <person name="Pangilinan J."/>
            <person name="Andreopoulos W."/>
            <person name="LaButti K."/>
            <person name="Hundley H."/>
            <person name="Na H."/>
            <person name="Kuo A."/>
            <person name="Barry K."/>
            <person name="Lipzen A."/>
            <person name="Henrissat B."/>
            <person name="Riley R."/>
            <person name="Ahrendt S."/>
            <person name="Nagy L.G."/>
            <person name="Grigoriev I.V."/>
            <person name="Martin F."/>
            <person name="Rosso M.N."/>
        </authorList>
    </citation>
    <scope>NUCLEOTIDE SEQUENCE [LARGE SCALE GENOMIC DNA]</scope>
    <source>
        <strain evidence="3 4">CIRM-BRFM 1785</strain>
    </source>
</reference>
<name>A0ABQ8K7J3_9APHY</name>
<protein>
    <recommendedName>
        <fullName evidence="2">DUF7918 domain-containing protein</fullName>
    </recommendedName>
</protein>
<evidence type="ECO:0000256" key="1">
    <source>
        <dbReference type="SAM" id="MobiDB-lite"/>
    </source>
</evidence>
<dbReference type="EMBL" id="JADCUA010000019">
    <property type="protein sequence ID" value="KAH9833215.1"/>
    <property type="molecule type" value="Genomic_DNA"/>
</dbReference>
<accession>A0ABQ8K7J3</accession>
<keyword evidence="4" id="KW-1185">Reference proteome</keyword>